<feature type="region of interest" description="Disordered" evidence="1">
    <location>
        <begin position="202"/>
        <end position="221"/>
    </location>
</feature>
<keyword evidence="3" id="KW-1185">Reference proteome</keyword>
<evidence type="ECO:0000256" key="1">
    <source>
        <dbReference type="SAM" id="MobiDB-lite"/>
    </source>
</evidence>
<protein>
    <submittedName>
        <fullName evidence="2">Uncharacterized protein</fullName>
    </submittedName>
</protein>
<reference evidence="2" key="1">
    <citation type="submission" date="2019-08" db="EMBL/GenBank/DDBJ databases">
        <title>The genome of the North American firefly Photinus pyralis.</title>
        <authorList>
            <consortium name="Photinus pyralis genome working group"/>
            <person name="Fallon T.R."/>
            <person name="Sander Lower S.E."/>
            <person name="Weng J.-K."/>
        </authorList>
    </citation>
    <scope>NUCLEOTIDE SEQUENCE</scope>
    <source>
        <strain evidence="2">TRF0915ILg1</strain>
        <tissue evidence="2">Whole body</tissue>
    </source>
</reference>
<name>A0A8K0CD68_IGNLU</name>
<sequence length="333" mass="37991">MDHQQKFYEEVYNRRKNVAGTNRGLTKAKYYSLIEEVKNAKLAEKKSPRMHWLLKHYDVLSVQGLEKLIVPLSNETLDVIYYVHDDDLFNILQDIHTSTDLEEVVASVRTNSIQTEMSQPEEQITTENDQSKNNENYNQAITSVLQSEQLEMIEDIQSGNEEEYDQEVLSVYKRNRNITDARKSAYDGLQKQAKRMKVISDNAHPKPDIGSTVRIPVPDADRGRGDARSILAVVLESTEDRFYRLGTKEGVIAKYYSRSEFSVCPANILTIDEVSKENKLSLRSVARAQSTGHGQGFKKCSCKTKCDSKRCACRKNHVLCNSKCYNSLTCTNK</sequence>
<dbReference type="OrthoDB" id="2499658at2759"/>
<proteinExistence type="predicted"/>
<evidence type="ECO:0000313" key="2">
    <source>
        <dbReference type="EMBL" id="KAF2883091.1"/>
    </source>
</evidence>
<organism evidence="2 3">
    <name type="scientific">Ignelater luminosus</name>
    <name type="common">Cucubano</name>
    <name type="synonym">Pyrophorus luminosus</name>
    <dbReference type="NCBI Taxonomy" id="2038154"/>
    <lineage>
        <taxon>Eukaryota</taxon>
        <taxon>Metazoa</taxon>
        <taxon>Ecdysozoa</taxon>
        <taxon>Arthropoda</taxon>
        <taxon>Hexapoda</taxon>
        <taxon>Insecta</taxon>
        <taxon>Pterygota</taxon>
        <taxon>Neoptera</taxon>
        <taxon>Endopterygota</taxon>
        <taxon>Coleoptera</taxon>
        <taxon>Polyphaga</taxon>
        <taxon>Elateriformia</taxon>
        <taxon>Elateroidea</taxon>
        <taxon>Elateridae</taxon>
        <taxon>Agrypninae</taxon>
        <taxon>Pyrophorini</taxon>
        <taxon>Ignelater</taxon>
    </lineage>
</organism>
<gene>
    <name evidence="2" type="ORF">ILUMI_23083</name>
</gene>
<dbReference type="EMBL" id="VTPC01090561">
    <property type="protein sequence ID" value="KAF2883091.1"/>
    <property type="molecule type" value="Genomic_DNA"/>
</dbReference>
<comment type="caution">
    <text evidence="2">The sequence shown here is derived from an EMBL/GenBank/DDBJ whole genome shotgun (WGS) entry which is preliminary data.</text>
</comment>
<dbReference type="Proteomes" id="UP000801492">
    <property type="component" value="Unassembled WGS sequence"/>
</dbReference>
<dbReference type="AlphaFoldDB" id="A0A8K0CD68"/>
<accession>A0A8K0CD68</accession>
<evidence type="ECO:0000313" key="3">
    <source>
        <dbReference type="Proteomes" id="UP000801492"/>
    </source>
</evidence>